<name>A0A843XFD5_COLES</name>
<reference evidence="1" key="1">
    <citation type="submission" date="2017-07" db="EMBL/GenBank/DDBJ databases">
        <title>Taro Niue Genome Assembly and Annotation.</title>
        <authorList>
            <person name="Atibalentja N."/>
            <person name="Keating K."/>
            <person name="Fields C.J."/>
        </authorList>
    </citation>
    <scope>NUCLEOTIDE SEQUENCE</scope>
    <source>
        <strain evidence="1">Niue_2</strain>
        <tissue evidence="1">Leaf</tissue>
    </source>
</reference>
<comment type="caution">
    <text evidence="1">The sequence shown here is derived from an EMBL/GenBank/DDBJ whole genome shotgun (WGS) entry which is preliminary data.</text>
</comment>
<gene>
    <name evidence="1" type="ORF">Taro_051022</name>
</gene>
<dbReference type="Proteomes" id="UP000652761">
    <property type="component" value="Unassembled WGS sequence"/>
</dbReference>
<sequence>MVLASIDVDVNHGSGAFYCMNLAARDVDAELGQFGQTRALFFPHSLLSTSPTFTLELLREFCRSVGARGKAVVRVVAADRAGNGELERDVRGAFLGCGVGWPPQLFDFFLVERQLDLSSVTARLRGCSCVVLSGCVSYPLRDFSPFAGGGSGYGALLGISTPVRHTSAPFLIPIIQKLYPFKSMAASGVSGSIGGYGAVFLTVEQQERFTTVKIKVCGNKAVDVADLQKNGMGNIIAAMERMKWSKMATLSEVSYPDLVKAFFVCLKTEEDGSLTSTVKGTQIKITYELLESLFGVRTTGHNGVHNVDIQAKGLGIVGREYKLKDGKIDINQLNAFYRLLHFIVCQILIPKSATFSTCTKADLDMTF</sequence>
<evidence type="ECO:0000313" key="2">
    <source>
        <dbReference type="Proteomes" id="UP000652761"/>
    </source>
</evidence>
<evidence type="ECO:0000313" key="1">
    <source>
        <dbReference type="EMBL" id="MQM18036.1"/>
    </source>
</evidence>
<organism evidence="1 2">
    <name type="scientific">Colocasia esculenta</name>
    <name type="common">Wild taro</name>
    <name type="synonym">Arum esculentum</name>
    <dbReference type="NCBI Taxonomy" id="4460"/>
    <lineage>
        <taxon>Eukaryota</taxon>
        <taxon>Viridiplantae</taxon>
        <taxon>Streptophyta</taxon>
        <taxon>Embryophyta</taxon>
        <taxon>Tracheophyta</taxon>
        <taxon>Spermatophyta</taxon>
        <taxon>Magnoliopsida</taxon>
        <taxon>Liliopsida</taxon>
        <taxon>Araceae</taxon>
        <taxon>Aroideae</taxon>
        <taxon>Colocasieae</taxon>
        <taxon>Colocasia</taxon>
    </lineage>
</organism>
<accession>A0A843XFD5</accession>
<keyword evidence="2" id="KW-1185">Reference proteome</keyword>
<proteinExistence type="predicted"/>
<dbReference type="AlphaFoldDB" id="A0A843XFD5"/>
<protein>
    <submittedName>
        <fullName evidence="1">Uncharacterized protein</fullName>
    </submittedName>
</protein>
<dbReference type="EMBL" id="NMUH01007924">
    <property type="protein sequence ID" value="MQM18036.1"/>
    <property type="molecule type" value="Genomic_DNA"/>
</dbReference>